<proteinExistence type="predicted"/>
<dbReference type="RefSeq" id="WP_282763969.1">
    <property type="nucleotide sequence ID" value="NZ_JASCTH010000022.1"/>
</dbReference>
<gene>
    <name evidence="2" type="ORF">QLQ12_30155</name>
</gene>
<dbReference type="Proteomes" id="UP001241758">
    <property type="component" value="Unassembled WGS sequence"/>
</dbReference>
<evidence type="ECO:0000313" key="3">
    <source>
        <dbReference type="Proteomes" id="UP001241758"/>
    </source>
</evidence>
<feature type="region of interest" description="Disordered" evidence="1">
    <location>
        <begin position="30"/>
        <end position="87"/>
    </location>
</feature>
<dbReference type="EMBL" id="JASCTH010000022">
    <property type="protein sequence ID" value="MDI6102890.1"/>
    <property type="molecule type" value="Genomic_DNA"/>
</dbReference>
<name>A0ABT6WTG4_9ACTN</name>
<comment type="caution">
    <text evidence="2">The sequence shown here is derived from an EMBL/GenBank/DDBJ whole genome shotgun (WGS) entry which is preliminary data.</text>
</comment>
<sequence>MTDRPYNIRPSRILEQSYAGGNLNAVRRLLTDSNSDETRLANRPYRGSHRAEHTNHPDEGGAARDRSSRVGRHHAGHRADDRYINRR</sequence>
<feature type="compositionally biased region" description="Basic and acidic residues" evidence="1">
    <location>
        <begin position="77"/>
        <end position="87"/>
    </location>
</feature>
<reference evidence="2 3" key="1">
    <citation type="submission" date="2023-05" db="EMBL/GenBank/DDBJ databases">
        <title>Actinoplanes sp. NEAU-A12 genome sequencing.</title>
        <authorList>
            <person name="Wang Z.-S."/>
        </authorList>
    </citation>
    <scope>NUCLEOTIDE SEQUENCE [LARGE SCALE GENOMIC DNA]</scope>
    <source>
        <strain evidence="2 3">NEAU-A12</strain>
    </source>
</reference>
<evidence type="ECO:0000256" key="1">
    <source>
        <dbReference type="SAM" id="MobiDB-lite"/>
    </source>
</evidence>
<accession>A0ABT6WTG4</accession>
<feature type="compositionally biased region" description="Basic and acidic residues" evidence="1">
    <location>
        <begin position="49"/>
        <end position="68"/>
    </location>
</feature>
<organism evidence="2 3">
    <name type="scientific">Actinoplanes sandaracinus</name>
    <dbReference type="NCBI Taxonomy" id="3045177"/>
    <lineage>
        <taxon>Bacteria</taxon>
        <taxon>Bacillati</taxon>
        <taxon>Actinomycetota</taxon>
        <taxon>Actinomycetes</taxon>
        <taxon>Micromonosporales</taxon>
        <taxon>Micromonosporaceae</taxon>
        <taxon>Actinoplanes</taxon>
    </lineage>
</organism>
<protein>
    <submittedName>
        <fullName evidence="2">Uncharacterized protein</fullName>
    </submittedName>
</protein>
<keyword evidence="3" id="KW-1185">Reference proteome</keyword>
<evidence type="ECO:0000313" key="2">
    <source>
        <dbReference type="EMBL" id="MDI6102890.1"/>
    </source>
</evidence>